<proteinExistence type="predicted"/>
<dbReference type="Gene3D" id="3.10.129.130">
    <property type="match status" value="1"/>
</dbReference>
<organism evidence="1 2">
    <name type="scientific">Intestinibaculum porci</name>
    <dbReference type="NCBI Taxonomy" id="2487118"/>
    <lineage>
        <taxon>Bacteria</taxon>
        <taxon>Bacillati</taxon>
        <taxon>Bacillota</taxon>
        <taxon>Erysipelotrichia</taxon>
        <taxon>Erysipelotrichales</taxon>
        <taxon>Erysipelotrichaceae</taxon>
        <taxon>Intestinibaculum</taxon>
    </lineage>
</organism>
<dbReference type="InParanoid" id="A0A3G9JLZ5"/>
<dbReference type="OrthoDB" id="9812605at2"/>
<dbReference type="KEGG" id="ebm:SG0102_19650"/>
<dbReference type="InterPro" id="IPR025911">
    <property type="entry name" value="ToxN/AbiQ_toxin"/>
</dbReference>
<dbReference type="GO" id="GO:0003723">
    <property type="term" value="F:RNA binding"/>
    <property type="evidence" value="ECO:0007669"/>
    <property type="project" value="InterPro"/>
</dbReference>
<accession>A0A3G9JLZ5</accession>
<dbReference type="EMBL" id="AP019309">
    <property type="protein sequence ID" value="BBH27031.1"/>
    <property type="molecule type" value="Genomic_DNA"/>
</dbReference>
<dbReference type="GO" id="GO:0004521">
    <property type="term" value="F:RNA endonuclease activity"/>
    <property type="evidence" value="ECO:0007669"/>
    <property type="project" value="InterPro"/>
</dbReference>
<keyword evidence="2" id="KW-1185">Reference proteome</keyword>
<evidence type="ECO:0000313" key="1">
    <source>
        <dbReference type="EMBL" id="BBH27031.1"/>
    </source>
</evidence>
<dbReference type="RefSeq" id="WP_157983024.1">
    <property type="nucleotide sequence ID" value="NZ_AP019309.1"/>
</dbReference>
<dbReference type="Pfam" id="PF13958">
    <property type="entry name" value="ToxN_toxin"/>
    <property type="match status" value="1"/>
</dbReference>
<sequence length="334" mass="39285">MHLYTVMPDYLDYLRKNHKNMLKNEISGIVIRLSHWIYFIPITDLSDRDFENGRLKRSTPAILRLYDGQTGIGKAMLANMFPVPYKAIIPLLLNNYDQNTQKLLQKRLDYIHKNQKRLEKAALRLYKQKVKGYAQSYLAVTLDFPVLEQECARWEETHFGKHYNRYPDEDYFIVNPYHEGFTSYYLMNKNRKVAKVIMNNATQNIVKIEEVLHEDYAPLEGFVHHHLNAQALTSWFRGRGIPSWRDGLDELLYNLHIKNGLELLNVAYGLSLSDQYWLNPVNAPLSWQDINFFDHDFHSHDYQEATFDGKIMLKQPDLFTPNNTSDGMLKNHGL</sequence>
<name>A0A3G9JLZ5_9FIRM</name>
<dbReference type="Proteomes" id="UP000268059">
    <property type="component" value="Chromosome"/>
</dbReference>
<evidence type="ECO:0000313" key="2">
    <source>
        <dbReference type="Proteomes" id="UP000268059"/>
    </source>
</evidence>
<protein>
    <submittedName>
        <fullName evidence="1">Uncharacterized protein</fullName>
    </submittedName>
</protein>
<dbReference type="AlphaFoldDB" id="A0A3G9JLZ5"/>
<dbReference type="InterPro" id="IPR053735">
    <property type="entry name" value="Type_III_TA_endoRNase"/>
</dbReference>
<gene>
    <name evidence="1" type="ORF">SG0102_19650</name>
</gene>
<reference evidence="1 2" key="1">
    <citation type="submission" date="2018-11" db="EMBL/GenBank/DDBJ databases">
        <title>Novel Erysipelotrichaceae bacterium isolated from small intestine of a swine.</title>
        <authorList>
            <person name="Kim J.S."/>
            <person name="Choe H."/>
            <person name="Lee Y.R."/>
            <person name="Kim K.M."/>
            <person name="Park D.S."/>
        </authorList>
    </citation>
    <scope>NUCLEOTIDE SEQUENCE [LARGE SCALE GENOMIC DNA]</scope>
    <source>
        <strain evidence="1 2">SG0102</strain>
    </source>
</reference>